<dbReference type="RefSeq" id="WP_171241945.1">
    <property type="nucleotide sequence ID" value="NZ_JABEPQ010000001.1"/>
</dbReference>
<dbReference type="Pfam" id="PF00121">
    <property type="entry name" value="TIM"/>
    <property type="match status" value="1"/>
</dbReference>
<evidence type="ECO:0000256" key="1">
    <source>
        <dbReference type="ARBA" id="ARBA00000474"/>
    </source>
</evidence>
<evidence type="ECO:0000256" key="10">
    <source>
        <dbReference type="ARBA" id="ARBA00023235"/>
    </source>
</evidence>
<keyword evidence="8 12" id="KW-0963">Cytoplasm</keyword>
<dbReference type="GO" id="GO:0019563">
    <property type="term" value="P:glycerol catabolic process"/>
    <property type="evidence" value="ECO:0007669"/>
    <property type="project" value="TreeGrafter"/>
</dbReference>
<name>A0A849HBR5_9MICO</name>
<evidence type="ECO:0000256" key="8">
    <source>
        <dbReference type="ARBA" id="ARBA00022490"/>
    </source>
</evidence>
<dbReference type="PANTHER" id="PTHR21139:SF42">
    <property type="entry name" value="TRIOSEPHOSPHATE ISOMERASE"/>
    <property type="match status" value="1"/>
</dbReference>
<feature type="active site" description="Proton acceptor" evidence="12">
    <location>
        <position position="178"/>
    </location>
</feature>
<evidence type="ECO:0000256" key="4">
    <source>
        <dbReference type="ARBA" id="ARBA00011738"/>
    </source>
</evidence>
<dbReference type="InterPro" id="IPR000652">
    <property type="entry name" value="Triosephosphate_isomerase"/>
</dbReference>
<dbReference type="GO" id="GO:0006094">
    <property type="term" value="P:gluconeogenesis"/>
    <property type="evidence" value="ECO:0007669"/>
    <property type="project" value="UniProtKB-UniRule"/>
</dbReference>
<dbReference type="UniPathway" id="UPA00138"/>
<comment type="function">
    <text evidence="11 12">Involved in the gluconeogenesis. Catalyzes stereospecifically the conversion of dihydroxyacetone phosphate (DHAP) to D-glyceraldehyde-3-phosphate (G3P).</text>
</comment>
<gene>
    <name evidence="12" type="primary">tpiA</name>
    <name evidence="14" type="ORF">HJG52_02325</name>
</gene>
<reference evidence="14 15" key="1">
    <citation type="submission" date="2020-04" db="EMBL/GenBank/DDBJ databases">
        <title>Knoellia sp. isolate from air conditioner.</title>
        <authorList>
            <person name="Chea S."/>
            <person name="Kim D.-U."/>
        </authorList>
    </citation>
    <scope>NUCLEOTIDE SEQUENCE [LARGE SCALE GENOMIC DNA]</scope>
    <source>
        <strain evidence="14 15">DB2414S</strain>
    </source>
</reference>
<evidence type="ECO:0000256" key="2">
    <source>
        <dbReference type="ARBA" id="ARBA00004742"/>
    </source>
</evidence>
<comment type="pathway">
    <text evidence="2 12 13">Carbohydrate biosynthesis; gluconeogenesis.</text>
</comment>
<dbReference type="PROSITE" id="PS51440">
    <property type="entry name" value="TIM_2"/>
    <property type="match status" value="1"/>
</dbReference>
<dbReference type="HAMAP" id="MF_00147_B">
    <property type="entry name" value="TIM_B"/>
    <property type="match status" value="1"/>
</dbReference>
<comment type="pathway">
    <text evidence="12 13">Carbohydrate degradation; glycolysis; D-glyceraldehyde 3-phosphate from glycerone phosphate: step 1/1.</text>
</comment>
<evidence type="ECO:0000256" key="3">
    <source>
        <dbReference type="ARBA" id="ARBA00007422"/>
    </source>
</evidence>
<dbReference type="EC" id="5.3.1.1" evidence="5 12"/>
<dbReference type="GO" id="GO:0005829">
    <property type="term" value="C:cytosol"/>
    <property type="evidence" value="ECO:0007669"/>
    <property type="project" value="TreeGrafter"/>
</dbReference>
<evidence type="ECO:0000256" key="12">
    <source>
        <dbReference type="HAMAP-Rule" id="MF_00147"/>
    </source>
</evidence>
<sequence length="267" mass="28461">MAGTSGRTPLMAGNWKMNLDHLQATHLVQKLDWTLRDGKHDFGAVEVAVLPPFTDIRSVQTLIDGDRLELKHGGQTLSEHDSGAYTGQVSGAFLAKLGCTYVIVGHSECREYLHEGDEAVNAKLKAAYRHSLTPIFCVGEGLEVRQAGEQVEFVLAQVEAGLAGLPAEQAKSIVVAYEPIWAIGTGEVATPEDAQEVCAAIRTKLAELYSGDLADGVRILYGGSVKANNVAAIMAQEDVDGALVGGASLDPVEFASICRYRDHLATS</sequence>
<comment type="similarity">
    <text evidence="3 12 13">Belongs to the triosephosphate isomerase family.</text>
</comment>
<evidence type="ECO:0000313" key="15">
    <source>
        <dbReference type="Proteomes" id="UP000588586"/>
    </source>
</evidence>
<dbReference type="CDD" id="cd00311">
    <property type="entry name" value="TIM"/>
    <property type="match status" value="1"/>
</dbReference>
<proteinExistence type="inferred from homology"/>
<dbReference type="PROSITE" id="PS00171">
    <property type="entry name" value="TIM_1"/>
    <property type="match status" value="1"/>
</dbReference>
<dbReference type="InterPro" id="IPR022896">
    <property type="entry name" value="TrioseP_Isoase_bac/euk"/>
</dbReference>
<comment type="subcellular location">
    <subcellularLocation>
        <location evidence="12 13">Cytoplasm</location>
    </subcellularLocation>
</comment>
<evidence type="ECO:0000256" key="13">
    <source>
        <dbReference type="RuleBase" id="RU363013"/>
    </source>
</evidence>
<protein>
    <recommendedName>
        <fullName evidence="6 12">Triosephosphate isomerase</fullName>
        <shortName evidence="12">TIM</shortName>
        <shortName evidence="12">TPI</shortName>
        <ecNumber evidence="5 12">5.3.1.1</ecNumber>
    </recommendedName>
    <alternativeName>
        <fullName evidence="12">Triose-phosphate isomerase</fullName>
    </alternativeName>
</protein>
<comment type="catalytic activity">
    <reaction evidence="1 12 13">
        <text>D-glyceraldehyde 3-phosphate = dihydroxyacetone phosphate</text>
        <dbReference type="Rhea" id="RHEA:18585"/>
        <dbReference type="ChEBI" id="CHEBI:57642"/>
        <dbReference type="ChEBI" id="CHEBI:59776"/>
        <dbReference type="EC" id="5.3.1.1"/>
    </reaction>
</comment>
<dbReference type="GO" id="GO:0046166">
    <property type="term" value="P:glyceraldehyde-3-phosphate biosynthetic process"/>
    <property type="evidence" value="ECO:0007669"/>
    <property type="project" value="TreeGrafter"/>
</dbReference>
<dbReference type="AlphaFoldDB" id="A0A849HBR5"/>
<dbReference type="NCBIfam" id="TIGR00419">
    <property type="entry name" value="tim"/>
    <property type="match status" value="1"/>
</dbReference>
<keyword evidence="7 12" id="KW-0312">Gluconeogenesis</keyword>
<dbReference type="InterPro" id="IPR020861">
    <property type="entry name" value="Triosephosphate_isomerase_AS"/>
</dbReference>
<dbReference type="EMBL" id="JABEPQ010000001">
    <property type="protein sequence ID" value="NNM44838.1"/>
    <property type="molecule type" value="Genomic_DNA"/>
</dbReference>
<dbReference type="InterPro" id="IPR013785">
    <property type="entry name" value="Aldolase_TIM"/>
</dbReference>
<evidence type="ECO:0000256" key="7">
    <source>
        <dbReference type="ARBA" id="ARBA00022432"/>
    </source>
</evidence>
<keyword evidence="9 12" id="KW-0324">Glycolysis</keyword>
<dbReference type="Gene3D" id="3.20.20.70">
    <property type="entry name" value="Aldolase class I"/>
    <property type="match status" value="1"/>
</dbReference>
<feature type="binding site" evidence="12">
    <location>
        <position position="224"/>
    </location>
    <ligand>
        <name>substrate</name>
    </ligand>
</feature>
<evidence type="ECO:0000256" key="6">
    <source>
        <dbReference type="ARBA" id="ARBA00019397"/>
    </source>
</evidence>
<feature type="binding site" evidence="12">
    <location>
        <begin position="14"/>
        <end position="16"/>
    </location>
    <ligand>
        <name>substrate</name>
    </ligand>
</feature>
<evidence type="ECO:0000313" key="14">
    <source>
        <dbReference type="EMBL" id="NNM44838.1"/>
    </source>
</evidence>
<dbReference type="GO" id="GO:0006096">
    <property type="term" value="P:glycolytic process"/>
    <property type="evidence" value="ECO:0007669"/>
    <property type="project" value="UniProtKB-UniRule"/>
</dbReference>
<dbReference type="GO" id="GO:0004807">
    <property type="term" value="F:triose-phosphate isomerase activity"/>
    <property type="evidence" value="ECO:0007669"/>
    <property type="project" value="UniProtKB-UniRule"/>
</dbReference>
<accession>A0A849HBR5</accession>
<evidence type="ECO:0000256" key="5">
    <source>
        <dbReference type="ARBA" id="ARBA00011940"/>
    </source>
</evidence>
<feature type="active site" description="Electrophile" evidence="12">
    <location>
        <position position="106"/>
    </location>
</feature>
<keyword evidence="10 12" id="KW-0413">Isomerase</keyword>
<feature type="binding site" evidence="12">
    <location>
        <begin position="245"/>
        <end position="246"/>
    </location>
    <ligand>
        <name>substrate</name>
    </ligand>
</feature>
<dbReference type="SUPFAM" id="SSF51351">
    <property type="entry name" value="Triosephosphate isomerase (TIM)"/>
    <property type="match status" value="1"/>
</dbReference>
<dbReference type="PANTHER" id="PTHR21139">
    <property type="entry name" value="TRIOSEPHOSPHATE ISOMERASE"/>
    <property type="match status" value="1"/>
</dbReference>
<feature type="binding site" evidence="12">
    <location>
        <position position="184"/>
    </location>
    <ligand>
        <name>substrate</name>
    </ligand>
</feature>
<keyword evidence="15" id="KW-1185">Reference proteome</keyword>
<dbReference type="FunFam" id="3.20.20.70:FF:000020">
    <property type="entry name" value="Triosephosphate isomerase"/>
    <property type="match status" value="1"/>
</dbReference>
<organism evidence="14 15">
    <name type="scientific">Knoellia koreensis</name>
    <dbReference type="NCBI Taxonomy" id="2730921"/>
    <lineage>
        <taxon>Bacteria</taxon>
        <taxon>Bacillati</taxon>
        <taxon>Actinomycetota</taxon>
        <taxon>Actinomycetes</taxon>
        <taxon>Micrococcales</taxon>
        <taxon>Intrasporangiaceae</taxon>
        <taxon>Knoellia</taxon>
    </lineage>
</organism>
<dbReference type="Proteomes" id="UP000588586">
    <property type="component" value="Unassembled WGS sequence"/>
</dbReference>
<evidence type="ECO:0000256" key="11">
    <source>
        <dbReference type="ARBA" id="ARBA00055680"/>
    </source>
</evidence>
<comment type="caution">
    <text evidence="14">The sequence shown here is derived from an EMBL/GenBank/DDBJ whole genome shotgun (WGS) entry which is preliminary data.</text>
</comment>
<comment type="subunit">
    <text evidence="4 12 13">Homodimer.</text>
</comment>
<dbReference type="UniPathway" id="UPA00109">
    <property type="reaction ID" value="UER00189"/>
</dbReference>
<evidence type="ECO:0000256" key="9">
    <source>
        <dbReference type="ARBA" id="ARBA00023152"/>
    </source>
</evidence>
<dbReference type="InterPro" id="IPR035990">
    <property type="entry name" value="TIM_sf"/>
</dbReference>